<organism evidence="1 2">
    <name type="scientific">Priestia megaterium</name>
    <name type="common">Bacillus megaterium</name>
    <dbReference type="NCBI Taxonomy" id="1404"/>
    <lineage>
        <taxon>Bacteria</taxon>
        <taxon>Bacillati</taxon>
        <taxon>Bacillota</taxon>
        <taxon>Bacilli</taxon>
        <taxon>Bacillales</taxon>
        <taxon>Bacillaceae</taxon>
        <taxon>Priestia</taxon>
    </lineage>
</organism>
<proteinExistence type="predicted"/>
<accession>A0A6H1P6T1</accession>
<evidence type="ECO:0000313" key="1">
    <source>
        <dbReference type="EMBL" id="QIZ09314.1"/>
    </source>
</evidence>
<evidence type="ECO:0000313" key="2">
    <source>
        <dbReference type="Proteomes" id="UP000501868"/>
    </source>
</evidence>
<dbReference type="EMBL" id="CP051128">
    <property type="protein sequence ID" value="QIZ09314.1"/>
    <property type="molecule type" value="Genomic_DNA"/>
</dbReference>
<dbReference type="AlphaFoldDB" id="A0A6H1P6T1"/>
<reference evidence="1 2" key="1">
    <citation type="submission" date="2020-04" db="EMBL/GenBank/DDBJ databases">
        <title>Genome-Wide Identification of 5-Methylcytosine Sites in Bacterial Genomes By High-Throughput Sequencing of MspJI Restriction Fragments.</title>
        <authorList>
            <person name="Wu V."/>
        </authorList>
    </citation>
    <scope>NUCLEOTIDE SEQUENCE [LARGE SCALE GENOMIC DNA]</scope>
    <source>
        <strain evidence="1 2">S2</strain>
    </source>
</reference>
<protein>
    <submittedName>
        <fullName evidence="1">Uncharacterized protein</fullName>
    </submittedName>
</protein>
<sequence>MLINTEQRAFRFEIPTLLSFHKCNVVLEYVASTVPKDRFSSEINYKAKDNNGTHWFGYRCSIKELNSNLSLYIHFGFIFLPNTKVGLMVELDRNNNLQVYEQIWDQIEDSSFYKVNKEENDYLKLFIPDDHLSQVMEEQSAVTQAELVQKYFISCCDALLRAGRKGNK</sequence>
<dbReference type="Proteomes" id="UP000501868">
    <property type="component" value="Chromosome"/>
</dbReference>
<reference evidence="1 2" key="2">
    <citation type="submission" date="2020-04" db="EMBL/GenBank/DDBJ databases">
        <authorList>
            <person name="Fomenkov A."/>
            <person name="Anton B.P."/>
            <person name="Roberts R.J."/>
        </authorList>
    </citation>
    <scope>NUCLEOTIDE SEQUENCE [LARGE SCALE GENOMIC DNA]</scope>
    <source>
        <strain evidence="1 2">S2</strain>
    </source>
</reference>
<gene>
    <name evidence="1" type="ORF">HFZ78_23580</name>
</gene>
<name>A0A6H1P6T1_PRIMG</name>